<dbReference type="Pfam" id="PF03583">
    <property type="entry name" value="LIP"/>
    <property type="match status" value="1"/>
</dbReference>
<dbReference type="OrthoDB" id="9798122at2"/>
<evidence type="ECO:0000313" key="1">
    <source>
        <dbReference type="EMBL" id="RIJ50375.1"/>
    </source>
</evidence>
<dbReference type="Proteomes" id="UP000265926">
    <property type="component" value="Unassembled WGS sequence"/>
</dbReference>
<protein>
    <recommendedName>
        <fullName evidence="3">Alpha/beta fold hydrolase</fullName>
    </recommendedName>
</protein>
<dbReference type="PIRSF" id="PIRSF029171">
    <property type="entry name" value="Esterase_LipA"/>
    <property type="match status" value="1"/>
</dbReference>
<organism evidence="1 2">
    <name type="scientific">Maribellus luteus</name>
    <dbReference type="NCBI Taxonomy" id="2305463"/>
    <lineage>
        <taxon>Bacteria</taxon>
        <taxon>Pseudomonadati</taxon>
        <taxon>Bacteroidota</taxon>
        <taxon>Bacteroidia</taxon>
        <taxon>Marinilabiliales</taxon>
        <taxon>Prolixibacteraceae</taxon>
        <taxon>Maribellus</taxon>
    </lineage>
</organism>
<dbReference type="InterPro" id="IPR029058">
    <property type="entry name" value="AB_hydrolase_fold"/>
</dbReference>
<proteinExistence type="predicted"/>
<dbReference type="PROSITE" id="PS51257">
    <property type="entry name" value="PROKAR_LIPOPROTEIN"/>
    <property type="match status" value="1"/>
</dbReference>
<dbReference type="GO" id="GO:0016042">
    <property type="term" value="P:lipid catabolic process"/>
    <property type="evidence" value="ECO:0007669"/>
    <property type="project" value="InterPro"/>
</dbReference>
<keyword evidence="2" id="KW-1185">Reference proteome</keyword>
<dbReference type="Gene3D" id="3.40.50.1820">
    <property type="entry name" value="alpha/beta hydrolase"/>
    <property type="match status" value="1"/>
</dbReference>
<dbReference type="GO" id="GO:0004806">
    <property type="term" value="F:triacylglycerol lipase activity"/>
    <property type="evidence" value="ECO:0007669"/>
    <property type="project" value="InterPro"/>
</dbReference>
<dbReference type="PANTHER" id="PTHR34853:SF1">
    <property type="entry name" value="LIPASE 5"/>
    <property type="match status" value="1"/>
</dbReference>
<dbReference type="AlphaFoldDB" id="A0A399T676"/>
<dbReference type="Gene3D" id="1.10.260.160">
    <property type="match status" value="1"/>
</dbReference>
<evidence type="ECO:0008006" key="3">
    <source>
        <dbReference type="Google" id="ProtNLM"/>
    </source>
</evidence>
<dbReference type="InterPro" id="IPR005152">
    <property type="entry name" value="Lipase_secreted"/>
</dbReference>
<comment type="caution">
    <text evidence="1">The sequence shown here is derived from an EMBL/GenBank/DDBJ whole genome shotgun (WGS) entry which is preliminary data.</text>
</comment>
<dbReference type="SUPFAM" id="SSF53474">
    <property type="entry name" value="alpha/beta-Hydrolases"/>
    <property type="match status" value="1"/>
</dbReference>
<dbReference type="EMBL" id="QWGR01000001">
    <property type="protein sequence ID" value="RIJ50375.1"/>
    <property type="molecule type" value="Genomic_DNA"/>
</dbReference>
<dbReference type="RefSeq" id="WP_119435846.1">
    <property type="nucleotide sequence ID" value="NZ_QWGR01000001.1"/>
</dbReference>
<dbReference type="PANTHER" id="PTHR34853">
    <property type="match status" value="1"/>
</dbReference>
<accession>A0A399T676</accession>
<gene>
    <name evidence="1" type="ORF">D1614_00085</name>
</gene>
<reference evidence="1 2" key="1">
    <citation type="submission" date="2018-08" db="EMBL/GenBank/DDBJ databases">
        <title>Pallidiluteibacterium maritimus gen. nov., sp. nov., isolated from coastal sediment.</title>
        <authorList>
            <person name="Zhou L.Y."/>
        </authorList>
    </citation>
    <scope>NUCLEOTIDE SEQUENCE [LARGE SCALE GENOMIC DNA]</scope>
    <source>
        <strain evidence="1 2">XSD2</strain>
    </source>
</reference>
<name>A0A399T676_9BACT</name>
<evidence type="ECO:0000313" key="2">
    <source>
        <dbReference type="Proteomes" id="UP000265926"/>
    </source>
</evidence>
<sequence>MKELLKPFFLFCLLTITFYACDDFDDEKVDGNENEYLVEQDLVTSHDQGIINLTINFLATQNPALNEIKDKFTSGVDVYKITYNTTFDGETVVASGLVCVPKTPGEYPLMSFQNGTNTLHDAAPTEAPDSDLFKVLEMMASSGFVIAIPDYLGFGASDDMFHPYLHAESTVQSVMDMLRAVKEFVEEKGAVTLNNDLYITGYSQGGWSTMQLQKTIETQYSGEFNLKASACGAGPYNISTVTEVVTTETEYPMPYFLAYLYNSYAELNMETPMDSVFMEVYADKIPGLFDGNHSGAQINDSLTTVVADLFQPNFIANWKTGATFASLREMLSENSIEGYNTKVPTLLLHGTADTYVPAILSSNLHQQFMDKGVNAELVKLAPLSGLDHSGAIMPAELAAIAWFIQLRDGEL</sequence>